<dbReference type="Proteomes" id="UP000474967">
    <property type="component" value="Unassembled WGS sequence"/>
</dbReference>
<evidence type="ECO:0000259" key="2">
    <source>
        <dbReference type="Pfam" id="PF13559"/>
    </source>
</evidence>
<name>A0A6L9Y0T9_9MICO</name>
<evidence type="ECO:0000313" key="3">
    <source>
        <dbReference type="EMBL" id="NEN07047.1"/>
    </source>
</evidence>
<feature type="domain" description="Protein-glutamine gamma-glutamyltransferase-like C-terminal" evidence="2">
    <location>
        <begin position="137"/>
        <end position="206"/>
    </location>
</feature>
<dbReference type="RefSeq" id="WP_163290507.1">
    <property type="nucleotide sequence ID" value="NZ_JAAGWY010000003.1"/>
</dbReference>
<feature type="transmembrane region" description="Helical" evidence="1">
    <location>
        <begin position="68"/>
        <end position="91"/>
    </location>
</feature>
<keyword evidence="1" id="KW-1133">Transmembrane helix</keyword>
<accession>A0A6L9Y0T9</accession>
<comment type="caution">
    <text evidence="3">The sequence shown here is derived from an EMBL/GenBank/DDBJ whole genome shotgun (WGS) entry which is preliminary data.</text>
</comment>
<organism evidence="3 4">
    <name type="scientific">Leifsonia tongyongensis</name>
    <dbReference type="NCBI Taxonomy" id="1268043"/>
    <lineage>
        <taxon>Bacteria</taxon>
        <taxon>Bacillati</taxon>
        <taxon>Actinomycetota</taxon>
        <taxon>Actinomycetes</taxon>
        <taxon>Micrococcales</taxon>
        <taxon>Microbacteriaceae</taxon>
        <taxon>Leifsonia</taxon>
    </lineage>
</organism>
<evidence type="ECO:0000313" key="4">
    <source>
        <dbReference type="Proteomes" id="UP000474967"/>
    </source>
</evidence>
<dbReference type="AlphaFoldDB" id="A0A6L9Y0T9"/>
<keyword evidence="1" id="KW-0472">Membrane</keyword>
<gene>
    <name evidence="3" type="ORF">G3T36_14375</name>
</gene>
<protein>
    <submittedName>
        <fullName evidence="3">DUF4129 domain-containing protein</fullName>
    </submittedName>
</protein>
<dbReference type="Pfam" id="PF13559">
    <property type="entry name" value="DUF4129"/>
    <property type="match status" value="1"/>
</dbReference>
<keyword evidence="4" id="KW-1185">Reference proteome</keyword>
<evidence type="ECO:0000256" key="1">
    <source>
        <dbReference type="SAM" id="Phobius"/>
    </source>
</evidence>
<proteinExistence type="predicted"/>
<dbReference type="EMBL" id="JAAGWY010000003">
    <property type="protein sequence ID" value="NEN07047.1"/>
    <property type="molecule type" value="Genomic_DNA"/>
</dbReference>
<reference evidence="3 4" key="1">
    <citation type="journal article" date="2014" name="J. Microbiol.">
        <title>Diaminobutyricibacter tongyongensis gen. nov., sp. nov. and Homoserinibacter gongjuensis gen. nov., sp. nov. belong to the family Microbacteriaceae.</title>
        <authorList>
            <person name="Kim S.J."/>
            <person name="Ahn J.H."/>
            <person name="Weon H.Y."/>
            <person name="Hamada M."/>
            <person name="Suzuki K."/>
            <person name="Kwon S.W."/>
        </authorList>
    </citation>
    <scope>NUCLEOTIDE SEQUENCE [LARGE SCALE GENOMIC DNA]</scope>
    <source>
        <strain evidence="3 4">NBRC 108724</strain>
    </source>
</reference>
<dbReference type="InterPro" id="IPR025403">
    <property type="entry name" value="TgpA-like_C"/>
</dbReference>
<keyword evidence="1" id="KW-0812">Transmembrane</keyword>
<sequence length="227" mass="24337">MTALTVPARLSASIPVDPDAPEAHDWLVRELARPEYQAAKPTWFDLASKAVQDWLASLFSAGSGSFSGILLIVVVVLAVGLLTVAFVVFGLPRLNRRSRARVDALFGADDTRDAATLRRSAERAAKTGDWTLAVEERFRAIAQSLDERTIVLLMPGTTANDFAARASIAVPAEGARLGAAARTFDGVRYLGRAASPEQYDEFVALDAALQSARPAAFAQPVDQVTVR</sequence>